<feature type="domain" description="Flagellar hook-associated protein FlgK helical" evidence="9">
    <location>
        <begin position="103"/>
        <end position="305"/>
    </location>
</feature>
<sequence>MSLDATLAIASGGLASITRQIGVISHNVANASTPGYTRQVGRQSALVGDGVGAGVRTGTTTRSIDSLLQETRWQQQGDVAALQVRSDALAAIDAAQGTPGQGDDLASLAGALRNAFTELSADPSKVVQQRAVVSAADRLADGINRVAAASTGQRQAAQDALVADVDTLNAALADVGRLSTRITLLRAQGDSTADLEDQRDAAMGTIAGLADVRFAEEANGDMLVFTASGVQLPTRATTGPLTMARAALGATGDGPALMLGGTDVTAQFSGGEIGANLALRDVELPTIQAELDEFAHDLASRFDAVGLQLFTDGANPVAAAATTPPVQATYLGLAGRIQVNPAVAADATLVRDGTAGTANGQAGYGEVIGKVLTQALGTGNVSSTTPPATSGLGASGSLAARFAAPGSVAGFATAFAGAQAGAAADAATDLSDAQSVQSILDDKAASVSKVSVDTEMSTMIALQNAYSANARIISTVQQLWQDVLNMVGG</sequence>
<protein>
    <recommendedName>
        <fullName evidence="4">Flagellar hook-associated protein 1</fullName>
    </recommendedName>
</protein>
<dbReference type="GO" id="GO:0005576">
    <property type="term" value="C:extracellular region"/>
    <property type="evidence" value="ECO:0007669"/>
    <property type="project" value="UniProtKB-SubCell"/>
</dbReference>
<evidence type="ECO:0000256" key="1">
    <source>
        <dbReference type="ARBA" id="ARBA00004117"/>
    </source>
</evidence>
<evidence type="ECO:0000256" key="2">
    <source>
        <dbReference type="ARBA" id="ARBA00004613"/>
    </source>
</evidence>
<keyword evidence="10" id="KW-0282">Flagellum</keyword>
<dbReference type="SUPFAM" id="SSF64518">
    <property type="entry name" value="Phase 1 flagellin"/>
    <property type="match status" value="1"/>
</dbReference>
<comment type="subcellular location">
    <subcellularLocation>
        <location evidence="1">Bacterial flagellum basal body</location>
    </subcellularLocation>
    <subcellularLocation>
        <location evidence="2">Secreted</location>
    </subcellularLocation>
</comment>
<evidence type="ECO:0000259" key="7">
    <source>
        <dbReference type="Pfam" id="PF00460"/>
    </source>
</evidence>
<dbReference type="InterPro" id="IPR053927">
    <property type="entry name" value="FlgK_helical"/>
</dbReference>
<feature type="domain" description="Flagellar basal-body/hook protein C-terminal" evidence="8">
    <location>
        <begin position="447"/>
        <end position="486"/>
    </location>
</feature>
<comment type="caution">
    <text evidence="10">The sequence shown here is derived from an EMBL/GenBank/DDBJ whole genome shotgun (WGS) entry which is preliminary data.</text>
</comment>
<dbReference type="PANTHER" id="PTHR30033:SF1">
    <property type="entry name" value="FLAGELLAR HOOK-ASSOCIATED PROTEIN 1"/>
    <property type="match status" value="1"/>
</dbReference>
<evidence type="ECO:0000313" key="10">
    <source>
        <dbReference type="EMBL" id="KAA5612467.1"/>
    </source>
</evidence>
<dbReference type="Pfam" id="PF00460">
    <property type="entry name" value="Flg_bb_rod"/>
    <property type="match status" value="1"/>
</dbReference>
<dbReference type="Pfam" id="PF22638">
    <property type="entry name" value="FlgK_D1"/>
    <property type="match status" value="1"/>
</dbReference>
<dbReference type="PANTHER" id="PTHR30033">
    <property type="entry name" value="FLAGELLAR HOOK-ASSOCIATED PROTEIN 1"/>
    <property type="match status" value="1"/>
</dbReference>
<keyword evidence="11" id="KW-1185">Reference proteome</keyword>
<comment type="similarity">
    <text evidence="3">Belongs to the flagella basal body rod proteins family.</text>
</comment>
<evidence type="ECO:0000256" key="4">
    <source>
        <dbReference type="ARBA" id="ARBA00016244"/>
    </source>
</evidence>
<dbReference type="RefSeq" id="WP_150040566.1">
    <property type="nucleotide sequence ID" value="NZ_OW485601.1"/>
</dbReference>
<reference evidence="10 11" key="1">
    <citation type="submission" date="2019-09" db="EMBL/GenBank/DDBJ databases">
        <title>Genome sequence of Rhodovastum atsumiense, a diverse member of the Acetobacteraceae family of non-sulfur purple photosynthetic bacteria.</title>
        <authorList>
            <person name="Meyer T."/>
            <person name="Kyndt J."/>
        </authorList>
    </citation>
    <scope>NUCLEOTIDE SEQUENCE [LARGE SCALE GENOMIC DNA]</scope>
    <source>
        <strain evidence="10 11">DSM 21279</strain>
    </source>
</reference>
<evidence type="ECO:0000256" key="3">
    <source>
        <dbReference type="ARBA" id="ARBA00009677"/>
    </source>
</evidence>
<dbReference type="InterPro" id="IPR002371">
    <property type="entry name" value="FlgK"/>
</dbReference>
<dbReference type="InterPro" id="IPR010930">
    <property type="entry name" value="Flg_bb/hook_C_dom"/>
</dbReference>
<evidence type="ECO:0000259" key="9">
    <source>
        <dbReference type="Pfam" id="PF22638"/>
    </source>
</evidence>
<dbReference type="GO" id="GO:0044780">
    <property type="term" value="P:bacterial-type flagellum assembly"/>
    <property type="evidence" value="ECO:0007669"/>
    <property type="project" value="InterPro"/>
</dbReference>
<keyword evidence="10" id="KW-0966">Cell projection</keyword>
<dbReference type="AlphaFoldDB" id="A0A5M6IX94"/>
<dbReference type="GO" id="GO:0005198">
    <property type="term" value="F:structural molecule activity"/>
    <property type="evidence" value="ECO:0007669"/>
    <property type="project" value="InterPro"/>
</dbReference>
<dbReference type="EMBL" id="VWPK01000012">
    <property type="protein sequence ID" value="KAA5612467.1"/>
    <property type="molecule type" value="Genomic_DNA"/>
</dbReference>
<keyword evidence="10" id="KW-0969">Cilium</keyword>
<keyword evidence="6" id="KW-0975">Bacterial flagellum</keyword>
<name>A0A5M6IX94_9PROT</name>
<evidence type="ECO:0000313" key="11">
    <source>
        <dbReference type="Proteomes" id="UP000325255"/>
    </source>
</evidence>
<dbReference type="GO" id="GO:0009425">
    <property type="term" value="C:bacterial-type flagellum basal body"/>
    <property type="evidence" value="ECO:0007669"/>
    <property type="project" value="UniProtKB-SubCell"/>
</dbReference>
<accession>A0A5M6IX94</accession>
<dbReference type="OrthoDB" id="7181295at2"/>
<evidence type="ECO:0000256" key="5">
    <source>
        <dbReference type="ARBA" id="ARBA00022525"/>
    </source>
</evidence>
<feature type="domain" description="Flagellar basal body rod protein N-terminal" evidence="7">
    <location>
        <begin position="9"/>
        <end position="37"/>
    </location>
</feature>
<proteinExistence type="inferred from homology"/>
<dbReference type="Pfam" id="PF06429">
    <property type="entry name" value="Flg_bbr_C"/>
    <property type="match status" value="1"/>
</dbReference>
<dbReference type="Proteomes" id="UP000325255">
    <property type="component" value="Unassembled WGS sequence"/>
</dbReference>
<organism evidence="10 11">
    <name type="scientific">Rhodovastum atsumiense</name>
    <dbReference type="NCBI Taxonomy" id="504468"/>
    <lineage>
        <taxon>Bacteria</taxon>
        <taxon>Pseudomonadati</taxon>
        <taxon>Pseudomonadota</taxon>
        <taxon>Alphaproteobacteria</taxon>
        <taxon>Acetobacterales</taxon>
        <taxon>Acetobacteraceae</taxon>
        <taxon>Rhodovastum</taxon>
    </lineage>
</organism>
<keyword evidence="5" id="KW-0964">Secreted</keyword>
<dbReference type="GO" id="GO:0009424">
    <property type="term" value="C:bacterial-type flagellum hook"/>
    <property type="evidence" value="ECO:0007669"/>
    <property type="project" value="InterPro"/>
</dbReference>
<evidence type="ECO:0000256" key="6">
    <source>
        <dbReference type="ARBA" id="ARBA00023143"/>
    </source>
</evidence>
<dbReference type="InterPro" id="IPR001444">
    <property type="entry name" value="Flag_bb_rod_N"/>
</dbReference>
<gene>
    <name evidence="10" type="primary">flgK</name>
    <name evidence="10" type="ORF">F1189_09845</name>
</gene>
<evidence type="ECO:0000259" key="8">
    <source>
        <dbReference type="Pfam" id="PF06429"/>
    </source>
</evidence>
<dbReference type="NCBIfam" id="TIGR02492">
    <property type="entry name" value="flgK_ends"/>
    <property type="match status" value="1"/>
</dbReference>